<feature type="transmembrane region" description="Helical" evidence="1">
    <location>
        <begin position="6"/>
        <end position="24"/>
    </location>
</feature>
<proteinExistence type="predicted"/>
<gene>
    <name evidence="2" type="ORF">H171_2365</name>
</gene>
<sequence>MAGRTAVRFWLTLVVAGLILRIRIIRTRHMNLDVDYKEVCDYAIIVVWSSPNRNGLTAAAKDRVIKGILNAGYEASSRMPSLYGGNFEAYEHEGL</sequence>
<evidence type="ECO:0000313" key="2">
    <source>
        <dbReference type="EMBL" id="PJJ28843.1"/>
    </source>
</evidence>
<dbReference type="Proteomes" id="UP000231092">
    <property type="component" value="Unassembled WGS sequence"/>
</dbReference>
<reference evidence="2 3" key="1">
    <citation type="submission" date="2017-11" db="EMBL/GenBank/DDBJ databases">
        <title>Understudied soil microbes with underappreciated capabilities: Untangling the Clostridium saccharolyticum group.</title>
        <authorList>
            <person name="Leschine S."/>
        </authorList>
    </citation>
    <scope>NUCLEOTIDE SEQUENCE [LARGE SCALE GENOMIC DNA]</scope>
    <source>
        <strain evidence="2 3">18A</strain>
    </source>
</reference>
<comment type="caution">
    <text evidence="2">The sequence shown here is derived from an EMBL/GenBank/DDBJ whole genome shotgun (WGS) entry which is preliminary data.</text>
</comment>
<evidence type="ECO:0000256" key="1">
    <source>
        <dbReference type="SAM" id="Phobius"/>
    </source>
</evidence>
<dbReference type="EMBL" id="PGET01000001">
    <property type="protein sequence ID" value="PJJ28843.1"/>
    <property type="molecule type" value="Genomic_DNA"/>
</dbReference>
<protein>
    <submittedName>
        <fullName evidence="2">Uncharacterized protein</fullName>
    </submittedName>
</protein>
<keyword evidence="1" id="KW-0472">Membrane</keyword>
<organism evidence="2 3">
    <name type="scientific">[Clostridium] celerecrescens 18A</name>
    <dbReference type="NCBI Taxonomy" id="1286362"/>
    <lineage>
        <taxon>Bacteria</taxon>
        <taxon>Bacillati</taxon>
        <taxon>Bacillota</taxon>
        <taxon>Clostridia</taxon>
        <taxon>Lachnospirales</taxon>
        <taxon>Lachnospiraceae</taxon>
        <taxon>Lacrimispora</taxon>
    </lineage>
</organism>
<accession>A0A2M8Z5W8</accession>
<name>A0A2M8Z5W8_9FIRM</name>
<dbReference type="AlphaFoldDB" id="A0A2M8Z5W8"/>
<evidence type="ECO:0000313" key="3">
    <source>
        <dbReference type="Proteomes" id="UP000231092"/>
    </source>
</evidence>
<keyword evidence="1" id="KW-0812">Transmembrane</keyword>
<keyword evidence="1" id="KW-1133">Transmembrane helix</keyword>